<evidence type="ECO:0000313" key="2">
    <source>
        <dbReference type="Proteomes" id="UP001597214"/>
    </source>
</evidence>
<dbReference type="Proteomes" id="UP001597214">
    <property type="component" value="Unassembled WGS sequence"/>
</dbReference>
<dbReference type="EMBL" id="JBHUEM010000023">
    <property type="protein sequence ID" value="MFD1737765.1"/>
    <property type="molecule type" value="Genomic_DNA"/>
</dbReference>
<proteinExistence type="predicted"/>
<dbReference type="InterPro" id="IPR018708">
    <property type="entry name" value="DUF2225"/>
</dbReference>
<accession>A0ABW4LRG6</accession>
<protein>
    <submittedName>
        <fullName evidence="1">DUF2225 domain-containing protein</fullName>
    </submittedName>
</protein>
<evidence type="ECO:0000313" key="1">
    <source>
        <dbReference type="EMBL" id="MFD1737765.1"/>
    </source>
</evidence>
<name>A0ABW4LRG6_9BACI</name>
<comment type="caution">
    <text evidence="1">The sequence shown here is derived from an EMBL/GenBank/DDBJ whole genome shotgun (WGS) entry which is preliminary data.</text>
</comment>
<keyword evidence="2" id="KW-1185">Reference proteome</keyword>
<organism evidence="1 2">
    <name type="scientific">Bacillus salitolerans</name>
    <dbReference type="NCBI Taxonomy" id="1437434"/>
    <lineage>
        <taxon>Bacteria</taxon>
        <taxon>Bacillati</taxon>
        <taxon>Bacillota</taxon>
        <taxon>Bacilli</taxon>
        <taxon>Bacillales</taxon>
        <taxon>Bacillaceae</taxon>
        <taxon>Bacillus</taxon>
    </lineage>
</organism>
<sequence length="231" mass="27123">MLENLDILFDKSVKCGICKHSYKTKKVRSRFIKTVHSDSDYCSYYQDEENSPLLYHVSVCPKCGYSVTDEFSSYFPPKSIDGIQSSITSQWADRDYGGKRSLKDAVEAYKLGIYCATLKKEKHIILAGLYMRLAWIFRKERQTEQELRFMKLAVLEYVQSYGNEDYKSTEMSELRLLYLIGDLYRRLGDDKQAIIYLSKVIQKKNQTIEYGIIEKARDVWTEIREEQKKSI</sequence>
<dbReference type="RefSeq" id="WP_377928985.1">
    <property type="nucleotide sequence ID" value="NZ_JBHUEM010000023.1"/>
</dbReference>
<reference evidence="2" key="1">
    <citation type="journal article" date="2019" name="Int. J. Syst. Evol. Microbiol.">
        <title>The Global Catalogue of Microorganisms (GCM) 10K type strain sequencing project: providing services to taxonomists for standard genome sequencing and annotation.</title>
        <authorList>
            <consortium name="The Broad Institute Genomics Platform"/>
            <consortium name="The Broad Institute Genome Sequencing Center for Infectious Disease"/>
            <person name="Wu L."/>
            <person name="Ma J."/>
        </authorList>
    </citation>
    <scope>NUCLEOTIDE SEQUENCE [LARGE SCALE GENOMIC DNA]</scope>
    <source>
        <strain evidence="2">CCUG 49339</strain>
    </source>
</reference>
<dbReference type="Gene3D" id="1.25.40.10">
    <property type="entry name" value="Tetratricopeptide repeat domain"/>
    <property type="match status" value="1"/>
</dbReference>
<dbReference type="InterPro" id="IPR011990">
    <property type="entry name" value="TPR-like_helical_dom_sf"/>
</dbReference>
<dbReference type="Pfam" id="PF09986">
    <property type="entry name" value="DUF2225"/>
    <property type="match status" value="1"/>
</dbReference>
<gene>
    <name evidence="1" type="ORF">ACFSCX_14610</name>
</gene>